<comment type="caution">
    <text evidence="2">The sequence shown here is derived from an EMBL/GenBank/DDBJ whole genome shotgun (WGS) entry which is preliminary data.</text>
</comment>
<feature type="compositionally biased region" description="Basic residues" evidence="1">
    <location>
        <begin position="78"/>
        <end position="90"/>
    </location>
</feature>
<dbReference type="EMBL" id="JAZDUA010000086">
    <property type="protein sequence ID" value="KAK7868802.1"/>
    <property type="molecule type" value="Genomic_DNA"/>
</dbReference>
<proteinExistence type="predicted"/>
<evidence type="ECO:0000256" key="1">
    <source>
        <dbReference type="SAM" id="MobiDB-lite"/>
    </source>
</evidence>
<organism evidence="2 3">
    <name type="scientific">Gryllus longicercus</name>
    <dbReference type="NCBI Taxonomy" id="2509291"/>
    <lineage>
        <taxon>Eukaryota</taxon>
        <taxon>Metazoa</taxon>
        <taxon>Ecdysozoa</taxon>
        <taxon>Arthropoda</taxon>
        <taxon>Hexapoda</taxon>
        <taxon>Insecta</taxon>
        <taxon>Pterygota</taxon>
        <taxon>Neoptera</taxon>
        <taxon>Polyneoptera</taxon>
        <taxon>Orthoptera</taxon>
        <taxon>Ensifera</taxon>
        <taxon>Gryllidea</taxon>
        <taxon>Grylloidea</taxon>
        <taxon>Gryllidae</taxon>
        <taxon>Gryllinae</taxon>
        <taxon>Gryllus</taxon>
    </lineage>
</organism>
<evidence type="ECO:0000313" key="3">
    <source>
        <dbReference type="Proteomes" id="UP001378592"/>
    </source>
</evidence>
<dbReference type="Proteomes" id="UP001378592">
    <property type="component" value="Unassembled WGS sequence"/>
</dbReference>
<dbReference type="AlphaFoldDB" id="A0AAN9VYL6"/>
<sequence length="142" mass="16043">MAAAARAAGACWRRRLRPHLHIHPGSTRPPNAAPLETISITTFSPARLGAARRLRLAGYFEPPTPAPPRQSISETTRRPHHAPPHGRLGRRLCSRRTYTHTSKRRYPVGVYYPMQLKRSTSRNYIVSLDFSHVVGSLIRIFC</sequence>
<keyword evidence="3" id="KW-1185">Reference proteome</keyword>
<reference evidence="2 3" key="1">
    <citation type="submission" date="2024-03" db="EMBL/GenBank/DDBJ databases">
        <title>The genome assembly and annotation of the cricket Gryllus longicercus Weissman &amp; Gray.</title>
        <authorList>
            <person name="Szrajer S."/>
            <person name="Gray D."/>
            <person name="Ylla G."/>
        </authorList>
    </citation>
    <scope>NUCLEOTIDE SEQUENCE [LARGE SCALE GENOMIC DNA]</scope>
    <source>
        <strain evidence="2">DAG 2021-001</strain>
        <tissue evidence="2">Whole body minus gut</tissue>
    </source>
</reference>
<evidence type="ECO:0000313" key="2">
    <source>
        <dbReference type="EMBL" id="KAK7868802.1"/>
    </source>
</evidence>
<gene>
    <name evidence="2" type="ORF">R5R35_003643</name>
</gene>
<name>A0AAN9VYL6_9ORTH</name>
<feature type="region of interest" description="Disordered" evidence="1">
    <location>
        <begin position="59"/>
        <end position="90"/>
    </location>
</feature>
<protein>
    <submittedName>
        <fullName evidence="2">Uncharacterized protein</fullName>
    </submittedName>
</protein>
<accession>A0AAN9VYL6</accession>